<gene>
    <name evidence="1" type="ORF">GOODEAATRI_013535</name>
</gene>
<keyword evidence="2" id="KW-1185">Reference proteome</keyword>
<accession>A0ABV0NAG4</accession>
<protein>
    <submittedName>
        <fullName evidence="1">Uncharacterized protein</fullName>
    </submittedName>
</protein>
<reference evidence="1 2" key="1">
    <citation type="submission" date="2021-06" db="EMBL/GenBank/DDBJ databases">
        <authorList>
            <person name="Palmer J.M."/>
        </authorList>
    </citation>
    <scope>NUCLEOTIDE SEQUENCE [LARGE SCALE GENOMIC DNA]</scope>
    <source>
        <strain evidence="1 2">GA_2019</strain>
        <tissue evidence="1">Muscle</tissue>
    </source>
</reference>
<sequence length="159" mass="17722">MFLFKKSNFCTVEGLKRFLFSETISPALENTLSQGTEEAGVTRNCLAGCFRFGYRERLGVLHYEVHKSFNSCGSSLSQQAAVALQNAVLSVVLVSLVSSLRPRQLVSDSQNRKCWRYSRPIKSIVYKSVLVSIRSPLILSSPPQTIGRGPLRNTLILRP</sequence>
<evidence type="ECO:0000313" key="1">
    <source>
        <dbReference type="EMBL" id="MEQ2168364.1"/>
    </source>
</evidence>
<name>A0ABV0NAG4_9TELE</name>
<dbReference type="Proteomes" id="UP001476798">
    <property type="component" value="Unassembled WGS sequence"/>
</dbReference>
<organism evidence="1 2">
    <name type="scientific">Goodea atripinnis</name>
    <dbReference type="NCBI Taxonomy" id="208336"/>
    <lineage>
        <taxon>Eukaryota</taxon>
        <taxon>Metazoa</taxon>
        <taxon>Chordata</taxon>
        <taxon>Craniata</taxon>
        <taxon>Vertebrata</taxon>
        <taxon>Euteleostomi</taxon>
        <taxon>Actinopterygii</taxon>
        <taxon>Neopterygii</taxon>
        <taxon>Teleostei</taxon>
        <taxon>Neoteleostei</taxon>
        <taxon>Acanthomorphata</taxon>
        <taxon>Ovalentaria</taxon>
        <taxon>Atherinomorphae</taxon>
        <taxon>Cyprinodontiformes</taxon>
        <taxon>Goodeidae</taxon>
        <taxon>Goodea</taxon>
    </lineage>
</organism>
<dbReference type="EMBL" id="JAHRIO010030900">
    <property type="protein sequence ID" value="MEQ2168364.1"/>
    <property type="molecule type" value="Genomic_DNA"/>
</dbReference>
<comment type="caution">
    <text evidence="1">The sequence shown here is derived from an EMBL/GenBank/DDBJ whole genome shotgun (WGS) entry which is preliminary data.</text>
</comment>
<proteinExistence type="predicted"/>
<evidence type="ECO:0000313" key="2">
    <source>
        <dbReference type="Proteomes" id="UP001476798"/>
    </source>
</evidence>